<evidence type="ECO:0000259" key="4">
    <source>
        <dbReference type="Pfam" id="PF07687"/>
    </source>
</evidence>
<keyword evidence="3" id="KW-0378">Hydrolase</keyword>
<reference evidence="6" key="1">
    <citation type="journal article" date="2019" name="Int. J. Syst. Evol. Microbiol.">
        <title>The Global Catalogue of Microorganisms (GCM) 10K type strain sequencing project: providing services to taxonomists for standard genome sequencing and annotation.</title>
        <authorList>
            <consortium name="The Broad Institute Genomics Platform"/>
            <consortium name="The Broad Institute Genome Sequencing Center for Infectious Disease"/>
            <person name="Wu L."/>
            <person name="Ma J."/>
        </authorList>
    </citation>
    <scope>NUCLEOTIDE SEQUENCE [LARGE SCALE GENOMIC DNA]</scope>
    <source>
        <strain evidence="6">CGMCC 1.16225</strain>
    </source>
</reference>
<dbReference type="SUPFAM" id="SSF53187">
    <property type="entry name" value="Zn-dependent exopeptidases"/>
    <property type="match status" value="1"/>
</dbReference>
<dbReference type="EMBL" id="JBHUGZ010000012">
    <property type="protein sequence ID" value="MFD1984342.1"/>
    <property type="molecule type" value="Genomic_DNA"/>
</dbReference>
<comment type="caution">
    <text evidence="5">The sequence shown here is derived from an EMBL/GenBank/DDBJ whole genome shotgun (WGS) entry which is preliminary data.</text>
</comment>
<dbReference type="Gene3D" id="3.40.630.10">
    <property type="entry name" value="Zn peptidases"/>
    <property type="match status" value="1"/>
</dbReference>
<gene>
    <name evidence="5" type="ORF">ACFSOZ_17065</name>
</gene>
<organism evidence="5 6">
    <name type="scientific">Mesorhizobium newzealandense</name>
    <dbReference type="NCBI Taxonomy" id="1300302"/>
    <lineage>
        <taxon>Bacteria</taxon>
        <taxon>Pseudomonadati</taxon>
        <taxon>Pseudomonadota</taxon>
        <taxon>Alphaproteobacteria</taxon>
        <taxon>Hyphomicrobiales</taxon>
        <taxon>Phyllobacteriaceae</taxon>
        <taxon>Mesorhizobium</taxon>
    </lineage>
</organism>
<dbReference type="Pfam" id="PF07687">
    <property type="entry name" value="M20_dimer"/>
    <property type="match status" value="1"/>
</dbReference>
<evidence type="ECO:0000256" key="2">
    <source>
        <dbReference type="ARBA" id="ARBA00022723"/>
    </source>
</evidence>
<keyword evidence="2" id="KW-0479">Metal-binding</keyword>
<keyword evidence="1" id="KW-0645">Protease</keyword>
<dbReference type="InterPro" id="IPR011650">
    <property type="entry name" value="Peptidase_M20_dimer"/>
</dbReference>
<protein>
    <submittedName>
        <fullName evidence="5">M20/M25/M40 family metallo-hydrolase</fullName>
    </submittedName>
</protein>
<dbReference type="Proteomes" id="UP001597405">
    <property type="component" value="Unassembled WGS sequence"/>
</dbReference>
<evidence type="ECO:0000256" key="1">
    <source>
        <dbReference type="ARBA" id="ARBA00022670"/>
    </source>
</evidence>
<dbReference type="PANTHER" id="PTHR43270:SF8">
    <property type="entry name" value="DI- AND TRIPEPTIDASE DUG2-RELATED"/>
    <property type="match status" value="1"/>
</dbReference>
<dbReference type="RefSeq" id="WP_379100110.1">
    <property type="nucleotide sequence ID" value="NZ_JBHUGZ010000012.1"/>
</dbReference>
<name>A0ABW4UCV4_9HYPH</name>
<keyword evidence="6" id="KW-1185">Reference proteome</keyword>
<feature type="domain" description="Peptidase M20 dimerisation" evidence="4">
    <location>
        <begin position="198"/>
        <end position="355"/>
    </location>
</feature>
<proteinExistence type="predicted"/>
<accession>A0ABW4UCV4</accession>
<dbReference type="Gene3D" id="3.30.70.360">
    <property type="match status" value="1"/>
</dbReference>
<dbReference type="NCBIfam" id="NF006579">
    <property type="entry name" value="PRK09104.1"/>
    <property type="match status" value="1"/>
</dbReference>
<evidence type="ECO:0000313" key="6">
    <source>
        <dbReference type="Proteomes" id="UP001597405"/>
    </source>
</evidence>
<dbReference type="Pfam" id="PF01546">
    <property type="entry name" value="Peptidase_M20"/>
    <property type="match status" value="1"/>
</dbReference>
<evidence type="ECO:0000313" key="5">
    <source>
        <dbReference type="EMBL" id="MFD1984342.1"/>
    </source>
</evidence>
<dbReference type="InterPro" id="IPR002933">
    <property type="entry name" value="Peptidase_M20"/>
</dbReference>
<evidence type="ECO:0000256" key="3">
    <source>
        <dbReference type="ARBA" id="ARBA00022801"/>
    </source>
</evidence>
<sequence>MTTSDTLIAVFEHIDANRSPFLERLIDYVRHPSISAENVGIEQVGALLVEMLSSIGLETSLMQTEGHPMVVARWEKAPGKPTVLLYGHYDVQPADPIDKWLSPPFEPTIRAGRLYARGVGDNKGQHFAQILAIESHIKVHSALPCNVILLLEGEEEIGSPHIAAFVRANKDKLEADLAVTADGPRHASGAPMIKFRSRGVLSFELRCRHANSDLHSGNYGGVVPNPIWTLVHLLGTMKNADGEITIDGFHDGIEPPSSEELAAVERLPLDLETFTRKLDLSRLDAPAERSFYERLCFRPTLTINGFHGGYSGPGSKTVLPSEAVVKCDIRLVEAQDPHDILRKVSAHVKQHAPEVELIALENMSPSKTPIASSFTAPLRRAFLAAQGEEPLLIPAGFGSLPNYVFTKILGIPAFDTPYANHDEANHAPNENLTLDCFYSGIRTGAALLHELGLLRLDEA</sequence>
<dbReference type="InterPro" id="IPR051458">
    <property type="entry name" value="Cyt/Met_Dipeptidase"/>
</dbReference>
<dbReference type="PANTHER" id="PTHR43270">
    <property type="entry name" value="BETA-ALA-HIS DIPEPTIDASE"/>
    <property type="match status" value="1"/>
</dbReference>